<evidence type="ECO:0000313" key="2">
    <source>
        <dbReference type="EMBL" id="ENN70821.1"/>
    </source>
</evidence>
<dbReference type="OMA" id="DCHAQPH"/>
<proteinExistence type="predicted"/>
<sequence>MCCPAKATISCIHLELKLTSQLNLLEAEAEGPCANFRIGDDDLQAYDFIRQFKLDLLGSQSSGVSKVVGSSSLQTAYRFQRYADVTVPTRNIFPFGLPEQFSFISTYRASRITRTAWHMIRLTNLQHRPQFFVALNPRQQSIDFAISNYEGQLQTLRFNNAKVSNCSVGIVIHSLFEIHALKIYFHWSCGATDNASDYGSEDSRDRVRLFVDCKDMQEKPMQLRGPMDINGNISIAKFANSRESVPANRFAMDVDELRSDKTST</sequence>
<dbReference type="InterPro" id="IPR013320">
    <property type="entry name" value="ConA-like_dom_sf"/>
</dbReference>
<gene>
    <name evidence="2" type="ORF">YQE_12486</name>
</gene>
<dbReference type="EMBL" id="KB741282">
    <property type="protein sequence ID" value="ENN70821.1"/>
    <property type="molecule type" value="Genomic_DNA"/>
</dbReference>
<protein>
    <submittedName>
        <fullName evidence="2">Uncharacterized protein</fullName>
    </submittedName>
</protein>
<reference evidence="2" key="1">
    <citation type="journal article" date="2013" name="Genome Biol.">
        <title>Draft genome of the mountain pine beetle, Dendroctonus ponderosae Hopkins, a major forest pest.</title>
        <authorList>
            <person name="Keeling C.I."/>
            <person name="Yuen M.M."/>
            <person name="Liao N.Y."/>
            <person name="Docking T.R."/>
            <person name="Chan S.K."/>
            <person name="Taylor G.A."/>
            <person name="Palmquist D.L."/>
            <person name="Jackman S.D."/>
            <person name="Nguyen A."/>
            <person name="Li M."/>
            <person name="Henderson H."/>
            <person name="Janes J.K."/>
            <person name="Zhao Y."/>
            <person name="Pandoh P."/>
            <person name="Moore R."/>
            <person name="Sperling F.A."/>
            <person name="Huber D.P."/>
            <person name="Birol I."/>
            <person name="Jones S.J."/>
            <person name="Bohlmann J."/>
        </authorList>
    </citation>
    <scope>NUCLEOTIDE SEQUENCE</scope>
</reference>
<dbReference type="SUPFAM" id="SSF49899">
    <property type="entry name" value="Concanavalin A-like lectins/glucanases"/>
    <property type="match status" value="1"/>
</dbReference>
<dbReference type="HOGENOM" id="CLU_1054732_0_0_1"/>
<name>N6TR74_DENPD</name>
<dbReference type="InterPro" id="IPR048287">
    <property type="entry name" value="TSPN-like_N"/>
</dbReference>
<feature type="non-terminal residue" evidence="2">
    <location>
        <position position="1"/>
    </location>
</feature>
<accession>N6TR74</accession>
<dbReference type="OrthoDB" id="5983381at2759"/>
<dbReference type="AlphaFoldDB" id="N6TR74"/>
<dbReference type="Gene3D" id="2.60.120.200">
    <property type="match status" value="1"/>
</dbReference>
<organism evidence="2">
    <name type="scientific">Dendroctonus ponderosae</name>
    <name type="common">Mountain pine beetle</name>
    <dbReference type="NCBI Taxonomy" id="77166"/>
    <lineage>
        <taxon>Eukaryota</taxon>
        <taxon>Metazoa</taxon>
        <taxon>Ecdysozoa</taxon>
        <taxon>Arthropoda</taxon>
        <taxon>Hexapoda</taxon>
        <taxon>Insecta</taxon>
        <taxon>Pterygota</taxon>
        <taxon>Neoptera</taxon>
        <taxon>Endopterygota</taxon>
        <taxon>Coleoptera</taxon>
        <taxon>Polyphaga</taxon>
        <taxon>Cucujiformia</taxon>
        <taxon>Curculionidae</taxon>
        <taxon>Scolytinae</taxon>
        <taxon>Dendroctonus</taxon>
    </lineage>
</organism>
<dbReference type="SMART" id="SM00210">
    <property type="entry name" value="TSPN"/>
    <property type="match status" value="1"/>
</dbReference>
<evidence type="ECO:0000256" key="1">
    <source>
        <dbReference type="ARBA" id="ARBA00022737"/>
    </source>
</evidence>
<keyword evidence="1" id="KW-0677">Repeat</keyword>